<keyword evidence="3" id="KW-1185">Reference proteome</keyword>
<dbReference type="AlphaFoldDB" id="A0A7V7PQX0"/>
<dbReference type="Proteomes" id="UP000432089">
    <property type="component" value="Unassembled WGS sequence"/>
</dbReference>
<dbReference type="InterPro" id="IPR025187">
    <property type="entry name" value="DUF4112"/>
</dbReference>
<sequence>MSSTYADRPFDAMAQADRMRRVQRIARIARLMDTAVHVPFVGVRFGLDSVIGLVPGIGDAAGGLVGLYIINEARKLGMPKQKLLKMVANVALDAAVGSVPVAGDVFDVYFKSHRRNAQMVLDHFGDSGSRIDPDSMKDITPKR</sequence>
<proteinExistence type="predicted"/>
<evidence type="ECO:0000313" key="3">
    <source>
        <dbReference type="Proteomes" id="UP000432089"/>
    </source>
</evidence>
<evidence type="ECO:0000313" key="2">
    <source>
        <dbReference type="EMBL" id="KAB0680810.1"/>
    </source>
</evidence>
<feature type="transmembrane region" description="Helical" evidence="1">
    <location>
        <begin position="53"/>
        <end position="70"/>
    </location>
</feature>
<dbReference type="PANTHER" id="PTHR35519">
    <property type="entry name" value="MEMBRANE PROTEINS"/>
    <property type="match status" value="1"/>
</dbReference>
<evidence type="ECO:0000256" key="1">
    <source>
        <dbReference type="SAM" id="Phobius"/>
    </source>
</evidence>
<keyword evidence="1" id="KW-0472">Membrane</keyword>
<accession>A0A7V7PQX0</accession>
<reference evidence="2 3" key="1">
    <citation type="submission" date="2019-09" db="EMBL/GenBank/DDBJ databases">
        <title>YIM 132180 draft genome.</title>
        <authorList>
            <person name="Zhang K."/>
        </authorList>
    </citation>
    <scope>NUCLEOTIDE SEQUENCE [LARGE SCALE GENOMIC DNA]</scope>
    <source>
        <strain evidence="2 3">YIM 132180</strain>
    </source>
</reference>
<comment type="caution">
    <text evidence="2">The sequence shown here is derived from an EMBL/GenBank/DDBJ whole genome shotgun (WGS) entry which is preliminary data.</text>
</comment>
<dbReference type="Pfam" id="PF13430">
    <property type="entry name" value="DUF4112"/>
    <property type="match status" value="1"/>
</dbReference>
<protein>
    <submittedName>
        <fullName evidence="2">DUF4112 domain-containing protein</fullName>
    </submittedName>
</protein>
<keyword evidence="1" id="KW-0812">Transmembrane</keyword>
<organism evidence="2 3">
    <name type="scientific">Plantimonas leprariae</name>
    <dbReference type="NCBI Taxonomy" id="2615207"/>
    <lineage>
        <taxon>Bacteria</taxon>
        <taxon>Pseudomonadati</taxon>
        <taxon>Pseudomonadota</taxon>
        <taxon>Alphaproteobacteria</taxon>
        <taxon>Hyphomicrobiales</taxon>
        <taxon>Aurantimonadaceae</taxon>
        <taxon>Plantimonas</taxon>
    </lineage>
</organism>
<dbReference type="PANTHER" id="PTHR35519:SF2">
    <property type="entry name" value="PH DOMAIN PROTEIN"/>
    <property type="match status" value="1"/>
</dbReference>
<keyword evidence="1" id="KW-1133">Transmembrane helix</keyword>
<gene>
    <name evidence="2" type="ORF">F6X38_07410</name>
</gene>
<dbReference type="RefSeq" id="WP_150968962.1">
    <property type="nucleotide sequence ID" value="NZ_VZDO01000004.1"/>
</dbReference>
<name>A0A7V7PQX0_9HYPH</name>
<dbReference type="EMBL" id="VZDO01000004">
    <property type="protein sequence ID" value="KAB0680810.1"/>
    <property type="molecule type" value="Genomic_DNA"/>
</dbReference>